<dbReference type="STRING" id="1121895.GCA_000378485_00288"/>
<dbReference type="RefSeq" id="WP_020211414.1">
    <property type="nucleotide sequence ID" value="NZ_JRLX01000001.1"/>
</dbReference>
<organism evidence="1 2">
    <name type="scientific">Flavobacterium rivuli WB 3.3-2 = DSM 21788</name>
    <dbReference type="NCBI Taxonomy" id="1121895"/>
    <lineage>
        <taxon>Bacteria</taxon>
        <taxon>Pseudomonadati</taxon>
        <taxon>Bacteroidota</taxon>
        <taxon>Flavobacteriia</taxon>
        <taxon>Flavobacteriales</taxon>
        <taxon>Flavobacteriaceae</taxon>
        <taxon>Flavobacterium</taxon>
    </lineage>
</organism>
<sequence>MKISKTDVHDFLANIFKGQVSDEFIGTVTDQGENFLAKTNVDGEITKSQFDELGKLGDYTAKRSGAGIVVKVVISKELELAI</sequence>
<dbReference type="Proteomes" id="UP000030152">
    <property type="component" value="Unassembled WGS sequence"/>
</dbReference>
<evidence type="ECO:0000313" key="1">
    <source>
        <dbReference type="EMBL" id="KGO88409.1"/>
    </source>
</evidence>
<dbReference type="EMBL" id="JRLX01000001">
    <property type="protein sequence ID" value="KGO88409.1"/>
    <property type="molecule type" value="Genomic_DNA"/>
</dbReference>
<proteinExistence type="predicted"/>
<accession>A0A0A2M803</accession>
<dbReference type="AlphaFoldDB" id="A0A0A2M803"/>
<name>A0A0A2M803_9FLAO</name>
<evidence type="ECO:0000313" key="2">
    <source>
        <dbReference type="Proteomes" id="UP000030152"/>
    </source>
</evidence>
<protein>
    <submittedName>
        <fullName evidence="1">Uncharacterized protein</fullName>
    </submittedName>
</protein>
<gene>
    <name evidence="1" type="ORF">Q765_00395</name>
</gene>
<reference evidence="1 2" key="1">
    <citation type="submission" date="2013-09" db="EMBL/GenBank/DDBJ databases">
        <authorList>
            <person name="Zeng Z."/>
            <person name="Chen C."/>
        </authorList>
    </citation>
    <scope>NUCLEOTIDE SEQUENCE [LARGE SCALE GENOMIC DNA]</scope>
    <source>
        <strain evidence="1 2">WB 3.3-2</strain>
    </source>
</reference>
<keyword evidence="2" id="KW-1185">Reference proteome</keyword>
<comment type="caution">
    <text evidence="1">The sequence shown here is derived from an EMBL/GenBank/DDBJ whole genome shotgun (WGS) entry which is preliminary data.</text>
</comment>